<dbReference type="Proteomes" id="UP000005240">
    <property type="component" value="Unassembled WGS sequence"/>
</dbReference>
<keyword evidence="3" id="KW-1185">Reference proteome</keyword>
<protein>
    <recommendedName>
        <fullName evidence="4">F-box domain-containing protein</fullName>
    </recommendedName>
</protein>
<organism evidence="1">
    <name type="scientific">Puccinia triticina (isolate 1-1 / race 1 (BBBD))</name>
    <name type="common">Brown leaf rust fungus</name>
    <dbReference type="NCBI Taxonomy" id="630390"/>
    <lineage>
        <taxon>Eukaryota</taxon>
        <taxon>Fungi</taxon>
        <taxon>Dikarya</taxon>
        <taxon>Basidiomycota</taxon>
        <taxon>Pucciniomycotina</taxon>
        <taxon>Pucciniomycetes</taxon>
        <taxon>Pucciniales</taxon>
        <taxon>Pucciniaceae</taxon>
        <taxon>Puccinia</taxon>
    </lineage>
</organism>
<dbReference type="VEuPathDB" id="FungiDB:PTTG_27473"/>
<sequence length="170" mass="19406">MMTQGYSFLTSELIRSCPLIECIVIHHFFFGEDEESIFEALASRQRIQEFSTTGHWSNRPEKGLSWRIDEAIDRLLSKWKFLHTIDFRILSGPQIETEESTIPPAIPILNHALRSVVLTEPDLDEIELSSILKSSAKSLFTLKILCPTSRLDRPGLYRTLTECTNPGLKS</sequence>
<reference evidence="1" key="1">
    <citation type="submission" date="2009-11" db="EMBL/GenBank/DDBJ databases">
        <authorList>
            <consortium name="The Broad Institute Genome Sequencing Platform"/>
            <person name="Ward D."/>
            <person name="Feldgarden M."/>
            <person name="Earl A."/>
            <person name="Young S.K."/>
            <person name="Zeng Q."/>
            <person name="Koehrsen M."/>
            <person name="Alvarado L."/>
            <person name="Berlin A."/>
            <person name="Bochicchio J."/>
            <person name="Borenstein D."/>
            <person name="Chapman S.B."/>
            <person name="Chen Z."/>
            <person name="Engels R."/>
            <person name="Freedman E."/>
            <person name="Gellesch M."/>
            <person name="Goldberg J."/>
            <person name="Griggs A."/>
            <person name="Gujja S."/>
            <person name="Heilman E."/>
            <person name="Heiman D."/>
            <person name="Hepburn T."/>
            <person name="Howarth C."/>
            <person name="Jen D."/>
            <person name="Larson L."/>
            <person name="Lewis B."/>
            <person name="Mehta T."/>
            <person name="Park D."/>
            <person name="Pearson M."/>
            <person name="Roberts A."/>
            <person name="Saif S."/>
            <person name="Shea T."/>
            <person name="Shenoy N."/>
            <person name="Sisk P."/>
            <person name="Stolte C."/>
            <person name="Sykes S."/>
            <person name="Thomson T."/>
            <person name="Walk T."/>
            <person name="White J."/>
            <person name="Yandava C."/>
            <person name="Izard J."/>
            <person name="Baranova O.V."/>
            <person name="Blanton J.M."/>
            <person name="Tanner A.C."/>
            <person name="Dewhirst F.E."/>
            <person name="Haas B."/>
            <person name="Nusbaum C."/>
            <person name="Birren B."/>
        </authorList>
    </citation>
    <scope>NUCLEOTIDE SEQUENCE [LARGE SCALE GENOMIC DNA]</scope>
    <source>
        <strain evidence="1">1-1 BBBD Race 1</strain>
    </source>
</reference>
<reference evidence="2 3" key="3">
    <citation type="journal article" date="2017" name="G3 (Bethesda)">
        <title>Comparative analysis highlights variable genome content of wheat rusts and divergence of the mating loci.</title>
        <authorList>
            <person name="Cuomo C.A."/>
            <person name="Bakkeren G."/>
            <person name="Khalil H.B."/>
            <person name="Panwar V."/>
            <person name="Joly D."/>
            <person name="Linning R."/>
            <person name="Sakthikumar S."/>
            <person name="Song X."/>
            <person name="Adiconis X."/>
            <person name="Fan L."/>
            <person name="Goldberg J.M."/>
            <person name="Levin J.Z."/>
            <person name="Young S."/>
            <person name="Zeng Q."/>
            <person name="Anikster Y."/>
            <person name="Bruce M."/>
            <person name="Wang M."/>
            <person name="Yin C."/>
            <person name="McCallum B."/>
            <person name="Szabo L.J."/>
            <person name="Hulbert S."/>
            <person name="Chen X."/>
            <person name="Fellers J.P."/>
        </authorList>
    </citation>
    <scope>NUCLEOTIDE SEQUENCE</scope>
    <source>
        <strain evidence="2">isolate 1-1 / race 1 (BBBD)</strain>
        <strain evidence="3">Isolate 1-1 / race 1 (BBBD)</strain>
    </source>
</reference>
<dbReference type="EMBL" id="ADAS02000057">
    <property type="protein sequence ID" value="OAV92903.1"/>
    <property type="molecule type" value="Genomic_DNA"/>
</dbReference>
<evidence type="ECO:0008006" key="4">
    <source>
        <dbReference type="Google" id="ProtNLM"/>
    </source>
</evidence>
<dbReference type="AlphaFoldDB" id="A0A180GLR2"/>
<dbReference type="EnsemblFungi" id="PTTG_27473-t43_1">
    <property type="protein sequence ID" value="PTTG_27473-t43_1-p1"/>
    <property type="gene ID" value="PTTG_27473"/>
</dbReference>
<gene>
    <name evidence="1" type="ORF">PTTG_27473</name>
</gene>
<evidence type="ECO:0000313" key="1">
    <source>
        <dbReference type="EMBL" id="OAV92903.1"/>
    </source>
</evidence>
<name>A0A180GLR2_PUCT1</name>
<proteinExistence type="predicted"/>
<reference evidence="1" key="2">
    <citation type="submission" date="2016-05" db="EMBL/GenBank/DDBJ databases">
        <title>Comparative analysis highlights variable genome content of wheat rusts and divergence of the mating loci.</title>
        <authorList>
            <person name="Cuomo C.A."/>
            <person name="Bakkeren G."/>
            <person name="Szabo L."/>
            <person name="Khalil H."/>
            <person name="Joly D."/>
            <person name="Goldberg J."/>
            <person name="Young S."/>
            <person name="Zeng Q."/>
            <person name="Fellers J."/>
        </authorList>
    </citation>
    <scope>NUCLEOTIDE SEQUENCE [LARGE SCALE GENOMIC DNA]</scope>
    <source>
        <strain evidence="1">1-1 BBBD Race 1</strain>
    </source>
</reference>
<reference evidence="2" key="4">
    <citation type="submission" date="2025-05" db="UniProtKB">
        <authorList>
            <consortium name="EnsemblFungi"/>
        </authorList>
    </citation>
    <scope>IDENTIFICATION</scope>
    <source>
        <strain evidence="2">isolate 1-1 / race 1 (BBBD)</strain>
    </source>
</reference>
<evidence type="ECO:0000313" key="3">
    <source>
        <dbReference type="Proteomes" id="UP000005240"/>
    </source>
</evidence>
<evidence type="ECO:0000313" key="2">
    <source>
        <dbReference type="EnsemblFungi" id="PTTG_27473-t43_1-p1"/>
    </source>
</evidence>
<accession>A0A180GLR2</accession>